<dbReference type="Pfam" id="PF00072">
    <property type="entry name" value="Response_reg"/>
    <property type="match status" value="1"/>
</dbReference>
<evidence type="ECO:0000256" key="4">
    <source>
        <dbReference type="PROSITE-ProRule" id="PRU00169"/>
    </source>
</evidence>
<dbReference type="InterPro" id="IPR005467">
    <property type="entry name" value="His_kinase_dom"/>
</dbReference>
<dbReference type="PRINTS" id="PR00344">
    <property type="entry name" value="BCTRLSENSOR"/>
</dbReference>
<dbReference type="SMART" id="SM00448">
    <property type="entry name" value="REC"/>
    <property type="match status" value="1"/>
</dbReference>
<proteinExistence type="predicted"/>
<dbReference type="SMART" id="SM00387">
    <property type="entry name" value="HATPase_c"/>
    <property type="match status" value="1"/>
</dbReference>
<evidence type="ECO:0000256" key="2">
    <source>
        <dbReference type="ARBA" id="ARBA00012438"/>
    </source>
</evidence>
<evidence type="ECO:0000313" key="7">
    <source>
        <dbReference type="EMBL" id="OGM00938.1"/>
    </source>
</evidence>
<feature type="modified residue" description="4-aspartylphosphate" evidence="4">
    <location>
        <position position="61"/>
    </location>
</feature>
<dbReference type="SUPFAM" id="SSF55874">
    <property type="entry name" value="ATPase domain of HSP90 chaperone/DNA topoisomerase II/histidine kinase"/>
    <property type="match status" value="1"/>
</dbReference>
<dbReference type="InterPro" id="IPR036097">
    <property type="entry name" value="HisK_dim/P_sf"/>
</dbReference>
<dbReference type="InterPro" id="IPR036890">
    <property type="entry name" value="HATPase_C_sf"/>
</dbReference>
<dbReference type="GO" id="GO:0000155">
    <property type="term" value="F:phosphorelay sensor kinase activity"/>
    <property type="evidence" value="ECO:0007669"/>
    <property type="project" value="InterPro"/>
</dbReference>
<accession>A0A1F7WFH4</accession>
<evidence type="ECO:0000256" key="1">
    <source>
        <dbReference type="ARBA" id="ARBA00000085"/>
    </source>
</evidence>
<organism evidence="7 8">
    <name type="scientific">Candidatus Wallbacteria bacterium GWC2_49_35</name>
    <dbReference type="NCBI Taxonomy" id="1817813"/>
    <lineage>
        <taxon>Bacteria</taxon>
        <taxon>Candidatus Walliibacteriota</taxon>
    </lineage>
</organism>
<feature type="domain" description="Histidine kinase" evidence="5">
    <location>
        <begin position="173"/>
        <end position="387"/>
    </location>
</feature>
<keyword evidence="3 4" id="KW-0597">Phosphoprotein</keyword>
<evidence type="ECO:0000259" key="5">
    <source>
        <dbReference type="PROSITE" id="PS50109"/>
    </source>
</evidence>
<evidence type="ECO:0000313" key="8">
    <source>
        <dbReference type="Proteomes" id="UP000178735"/>
    </source>
</evidence>
<dbReference type="Pfam" id="PF02518">
    <property type="entry name" value="HATPase_c"/>
    <property type="match status" value="1"/>
</dbReference>
<evidence type="ECO:0000259" key="6">
    <source>
        <dbReference type="PROSITE" id="PS50110"/>
    </source>
</evidence>
<dbReference type="Gene3D" id="3.30.565.10">
    <property type="entry name" value="Histidine kinase-like ATPase, C-terminal domain"/>
    <property type="match status" value="1"/>
</dbReference>
<gene>
    <name evidence="7" type="ORF">A2008_09805</name>
</gene>
<dbReference type="Pfam" id="PF00512">
    <property type="entry name" value="HisKA"/>
    <property type="match status" value="1"/>
</dbReference>
<comment type="caution">
    <text evidence="7">The sequence shown here is derived from an EMBL/GenBank/DDBJ whole genome shotgun (WGS) entry which is preliminary data.</text>
</comment>
<dbReference type="SUPFAM" id="SSF47384">
    <property type="entry name" value="Homodimeric domain of signal transducing histidine kinase"/>
    <property type="match status" value="1"/>
</dbReference>
<dbReference type="SUPFAM" id="SSF52172">
    <property type="entry name" value="CheY-like"/>
    <property type="match status" value="1"/>
</dbReference>
<dbReference type="PROSITE" id="PS50109">
    <property type="entry name" value="HIS_KIN"/>
    <property type="match status" value="1"/>
</dbReference>
<dbReference type="InterPro" id="IPR001789">
    <property type="entry name" value="Sig_transdc_resp-reg_receiver"/>
</dbReference>
<reference evidence="7 8" key="1">
    <citation type="journal article" date="2016" name="Nat. Commun.">
        <title>Thousands of microbial genomes shed light on interconnected biogeochemical processes in an aquifer system.</title>
        <authorList>
            <person name="Anantharaman K."/>
            <person name="Brown C.T."/>
            <person name="Hug L.A."/>
            <person name="Sharon I."/>
            <person name="Castelle C.J."/>
            <person name="Probst A.J."/>
            <person name="Thomas B.C."/>
            <person name="Singh A."/>
            <person name="Wilkins M.J."/>
            <person name="Karaoz U."/>
            <person name="Brodie E.L."/>
            <person name="Williams K.H."/>
            <person name="Hubbard S.S."/>
            <person name="Banfield J.F."/>
        </authorList>
    </citation>
    <scope>NUCLEOTIDE SEQUENCE [LARGE SCALE GENOMIC DNA]</scope>
</reference>
<evidence type="ECO:0000256" key="3">
    <source>
        <dbReference type="ARBA" id="ARBA00022553"/>
    </source>
</evidence>
<dbReference type="PROSITE" id="PS50110">
    <property type="entry name" value="RESPONSE_REGULATORY"/>
    <property type="match status" value="1"/>
</dbReference>
<feature type="domain" description="Response regulatory" evidence="6">
    <location>
        <begin position="10"/>
        <end position="128"/>
    </location>
</feature>
<dbReference type="PANTHER" id="PTHR43547">
    <property type="entry name" value="TWO-COMPONENT HISTIDINE KINASE"/>
    <property type="match status" value="1"/>
</dbReference>
<protein>
    <recommendedName>
        <fullName evidence="2">histidine kinase</fullName>
        <ecNumber evidence="2">2.7.13.3</ecNumber>
    </recommendedName>
</protein>
<dbReference type="InterPro" id="IPR011006">
    <property type="entry name" value="CheY-like_superfamily"/>
</dbReference>
<dbReference type="AlphaFoldDB" id="A0A1F7WFH4"/>
<dbReference type="Gene3D" id="3.40.50.2300">
    <property type="match status" value="1"/>
</dbReference>
<dbReference type="PANTHER" id="PTHR43547:SF2">
    <property type="entry name" value="HYBRID SIGNAL TRANSDUCTION HISTIDINE KINASE C"/>
    <property type="match status" value="1"/>
</dbReference>
<dbReference type="EC" id="2.7.13.3" evidence="2"/>
<dbReference type="Proteomes" id="UP000178735">
    <property type="component" value="Unassembled WGS sequence"/>
</dbReference>
<dbReference type="InterPro" id="IPR003661">
    <property type="entry name" value="HisK_dim/P_dom"/>
</dbReference>
<dbReference type="InterPro" id="IPR004358">
    <property type="entry name" value="Sig_transdc_His_kin-like_C"/>
</dbReference>
<dbReference type="CDD" id="cd00082">
    <property type="entry name" value="HisKA"/>
    <property type="match status" value="1"/>
</dbReference>
<dbReference type="CDD" id="cd17574">
    <property type="entry name" value="REC_OmpR"/>
    <property type="match status" value="1"/>
</dbReference>
<comment type="catalytic activity">
    <reaction evidence="1">
        <text>ATP + protein L-histidine = ADP + protein N-phospho-L-histidine.</text>
        <dbReference type="EC" id="2.7.13.3"/>
    </reaction>
</comment>
<dbReference type="Gene3D" id="1.10.287.130">
    <property type="match status" value="1"/>
</dbReference>
<dbReference type="InterPro" id="IPR003594">
    <property type="entry name" value="HATPase_dom"/>
</dbReference>
<dbReference type="EMBL" id="MGFH01000246">
    <property type="protein sequence ID" value="OGM00938.1"/>
    <property type="molecule type" value="Genomic_DNA"/>
</dbReference>
<dbReference type="STRING" id="1817813.A2008_09805"/>
<name>A0A1F7WFH4_9BACT</name>
<sequence>MNNSKTDKVNIVVIDNLLSNAELVSIILRSCGYSVKPFTLAAEALDYLEGTKDKISLVIADLMLAGISGHDLCRRLRANPKYKFTPFLVSSCLGDVEDRVSAMEAGADDFINKPIDRDTLITRAKSLVRTQALYDELIDKNEKLEFAFKKLQEAQNALISNEKFVTIGAMAQGLTHEIFNPLTIIGGNLERLNMRIKSDRLDAEFLSQIITSTRNAVKRCTKIVEALETYSAEKINSIETANINDILKSVCTLFAVKLKMMYSIDITENYDESIGEVECDPRALQQAFMNLMTNAAESIGKDGSILISTELTGGGITVTIADTGKGFGGADMSKAFDPFYSTKNRSLSSGLGLAVVSGVVKMHKSSIDIGNGPSGGARVVVTIPADLKLDANSSIDNFLKIDR</sequence>